<dbReference type="SUPFAM" id="SSF48403">
    <property type="entry name" value="Ankyrin repeat"/>
    <property type="match status" value="1"/>
</dbReference>
<feature type="repeat" description="ANK" evidence="1">
    <location>
        <begin position="39"/>
        <end position="71"/>
    </location>
</feature>
<keyword evidence="1" id="KW-0040">ANK repeat</keyword>
<dbReference type="InterPro" id="IPR036770">
    <property type="entry name" value="Ankyrin_rpt-contain_sf"/>
</dbReference>
<dbReference type="PROSITE" id="PS50088">
    <property type="entry name" value="ANK_REPEAT"/>
    <property type="match status" value="1"/>
</dbReference>
<name>A0A7X5TT61_9MICO</name>
<protein>
    <submittedName>
        <fullName evidence="2">Ankyrin repeat protein</fullName>
    </submittedName>
</protein>
<dbReference type="EMBL" id="JAAMOX010000001">
    <property type="protein sequence ID" value="NIH52958.1"/>
    <property type="molecule type" value="Genomic_DNA"/>
</dbReference>
<evidence type="ECO:0000313" key="2">
    <source>
        <dbReference type="EMBL" id="NIH52958.1"/>
    </source>
</evidence>
<dbReference type="Pfam" id="PF00023">
    <property type="entry name" value="Ank"/>
    <property type="match status" value="1"/>
</dbReference>
<gene>
    <name evidence="2" type="ORF">FHX76_000826</name>
</gene>
<organism evidence="2 3">
    <name type="scientific">Lysinibacter cavernae</name>
    <dbReference type="NCBI Taxonomy" id="1640652"/>
    <lineage>
        <taxon>Bacteria</taxon>
        <taxon>Bacillati</taxon>
        <taxon>Actinomycetota</taxon>
        <taxon>Actinomycetes</taxon>
        <taxon>Micrococcales</taxon>
        <taxon>Microbacteriaceae</taxon>
        <taxon>Lysinibacter</taxon>
    </lineage>
</organism>
<dbReference type="Proteomes" id="UP000541033">
    <property type="component" value="Unassembled WGS sequence"/>
</dbReference>
<reference evidence="2 3" key="1">
    <citation type="submission" date="2020-02" db="EMBL/GenBank/DDBJ databases">
        <title>Sequencing the genomes of 1000 actinobacteria strains.</title>
        <authorList>
            <person name="Klenk H.-P."/>
        </authorList>
    </citation>
    <scope>NUCLEOTIDE SEQUENCE [LARGE SCALE GENOMIC DNA]</scope>
    <source>
        <strain evidence="2 3">DSM 27960</strain>
    </source>
</reference>
<sequence>MKTLFLAIRAGDFDKVESLLDRKPELVGAIASPPPKKDTGQQPLGVAIKTRHLAIAQLLLDRGADVNFIEAEGVEGRMPVIIDAIDACVATVVGPAANEERAASNLAFLRTMIDAGAVVTRAHPDTGNPLLVSAFRTVNYWATGPCDQAQLDRLSAVFRVLIEAGADPDEPFEWVDVMAATKERIPRGTVTPREALTKYYRQSFGELMLQMLAMAEAEAPRRTTSRLGLFRRATR</sequence>
<dbReference type="PROSITE" id="PS50297">
    <property type="entry name" value="ANK_REP_REGION"/>
    <property type="match status" value="1"/>
</dbReference>
<evidence type="ECO:0000313" key="3">
    <source>
        <dbReference type="Proteomes" id="UP000541033"/>
    </source>
</evidence>
<dbReference type="Gene3D" id="1.25.40.20">
    <property type="entry name" value="Ankyrin repeat-containing domain"/>
    <property type="match status" value="1"/>
</dbReference>
<dbReference type="RefSeq" id="WP_167148182.1">
    <property type="nucleotide sequence ID" value="NZ_JAAMOX010000001.1"/>
</dbReference>
<accession>A0A7X5TT61</accession>
<comment type="caution">
    <text evidence="2">The sequence shown here is derived from an EMBL/GenBank/DDBJ whole genome shotgun (WGS) entry which is preliminary data.</text>
</comment>
<dbReference type="InterPro" id="IPR002110">
    <property type="entry name" value="Ankyrin_rpt"/>
</dbReference>
<keyword evidence="3" id="KW-1185">Reference proteome</keyword>
<dbReference type="AlphaFoldDB" id="A0A7X5TT61"/>
<evidence type="ECO:0000256" key="1">
    <source>
        <dbReference type="PROSITE-ProRule" id="PRU00023"/>
    </source>
</evidence>
<proteinExistence type="predicted"/>